<feature type="compositionally biased region" description="Polar residues" evidence="2">
    <location>
        <begin position="28"/>
        <end position="53"/>
    </location>
</feature>
<evidence type="ECO:0000313" key="3">
    <source>
        <dbReference type="EMBL" id="PWN36080.1"/>
    </source>
</evidence>
<dbReference type="GeneID" id="37024232"/>
<comment type="similarity">
    <text evidence="1">Belongs to the STXBP/unc-18/SEC1 family.</text>
</comment>
<dbReference type="Gene3D" id="1.25.40.60">
    <property type="match status" value="1"/>
</dbReference>
<evidence type="ECO:0000256" key="2">
    <source>
        <dbReference type="SAM" id="MobiDB-lite"/>
    </source>
</evidence>
<name>A0A316VEW7_9BASI</name>
<reference evidence="3 4" key="1">
    <citation type="journal article" date="2018" name="Mol. Biol. Evol.">
        <title>Broad Genomic Sampling Reveals a Smut Pathogenic Ancestry of the Fungal Clade Ustilaginomycotina.</title>
        <authorList>
            <person name="Kijpornyongpan T."/>
            <person name="Mondo S.J."/>
            <person name="Barry K."/>
            <person name="Sandor L."/>
            <person name="Lee J."/>
            <person name="Lipzen A."/>
            <person name="Pangilinan J."/>
            <person name="LaButti K."/>
            <person name="Hainaut M."/>
            <person name="Henrissat B."/>
            <person name="Grigoriev I.V."/>
            <person name="Spatafora J.W."/>
            <person name="Aime M.C."/>
        </authorList>
    </citation>
    <scope>NUCLEOTIDE SEQUENCE [LARGE SCALE GENOMIC DNA]</scope>
    <source>
        <strain evidence="3 4">MCA 3882</strain>
    </source>
</reference>
<dbReference type="InterPro" id="IPR001619">
    <property type="entry name" value="Sec1-like"/>
</dbReference>
<dbReference type="GO" id="GO:0016192">
    <property type="term" value="P:vesicle-mediated transport"/>
    <property type="evidence" value="ECO:0007669"/>
    <property type="project" value="InterPro"/>
</dbReference>
<proteinExistence type="inferred from homology"/>
<dbReference type="InterPro" id="IPR036045">
    <property type="entry name" value="Sec1-like_sf"/>
</dbReference>
<dbReference type="Gene3D" id="3.40.50.1910">
    <property type="match status" value="1"/>
</dbReference>
<dbReference type="STRING" id="1280837.A0A316VEW7"/>
<organism evidence="3 4">
    <name type="scientific">Meira miltonrushii</name>
    <dbReference type="NCBI Taxonomy" id="1280837"/>
    <lineage>
        <taxon>Eukaryota</taxon>
        <taxon>Fungi</taxon>
        <taxon>Dikarya</taxon>
        <taxon>Basidiomycota</taxon>
        <taxon>Ustilaginomycotina</taxon>
        <taxon>Exobasidiomycetes</taxon>
        <taxon>Exobasidiales</taxon>
        <taxon>Brachybasidiaceae</taxon>
        <taxon>Meira</taxon>
    </lineage>
</organism>
<dbReference type="InterPro" id="IPR027482">
    <property type="entry name" value="Sec1-like_dom2"/>
</dbReference>
<dbReference type="RefSeq" id="XP_025356382.1">
    <property type="nucleotide sequence ID" value="XM_025502451.1"/>
</dbReference>
<dbReference type="InterPro" id="IPR043154">
    <property type="entry name" value="Sec-1-like_dom1"/>
</dbReference>
<protein>
    <submittedName>
        <fullName evidence="3">Putative SLY1 protein</fullName>
    </submittedName>
</protein>
<dbReference type="Gene3D" id="3.90.830.10">
    <property type="entry name" value="Syntaxin Binding Protein 1, Chain A, domain 2"/>
    <property type="match status" value="1"/>
</dbReference>
<dbReference type="OrthoDB" id="10251230at2759"/>
<dbReference type="PIRSF" id="PIRSF005715">
    <property type="entry name" value="VPS45_Sec1"/>
    <property type="match status" value="1"/>
</dbReference>
<gene>
    <name evidence="3" type="ORF">FA14DRAFT_51579</name>
</gene>
<accession>A0A316VEW7</accession>
<dbReference type="InParanoid" id="A0A316VEW7"/>
<dbReference type="Gene3D" id="3.40.50.2060">
    <property type="match status" value="1"/>
</dbReference>
<evidence type="ECO:0000313" key="4">
    <source>
        <dbReference type="Proteomes" id="UP000245771"/>
    </source>
</evidence>
<dbReference type="Pfam" id="PF00995">
    <property type="entry name" value="Sec1"/>
    <property type="match status" value="1"/>
</dbReference>
<feature type="region of interest" description="Disordered" evidence="2">
    <location>
        <begin position="28"/>
        <end position="54"/>
    </location>
</feature>
<dbReference type="Proteomes" id="UP000245771">
    <property type="component" value="Unassembled WGS sequence"/>
</dbReference>
<evidence type="ECO:0000256" key="1">
    <source>
        <dbReference type="ARBA" id="ARBA00009884"/>
    </source>
</evidence>
<dbReference type="SUPFAM" id="SSF56815">
    <property type="entry name" value="Sec1/munc18-like (SM) proteins"/>
    <property type="match status" value="1"/>
</dbReference>
<dbReference type="InterPro" id="IPR043127">
    <property type="entry name" value="Sec-1-like_dom3a"/>
</dbReference>
<keyword evidence="4" id="KW-1185">Reference proteome</keyword>
<dbReference type="EMBL" id="KZ819603">
    <property type="protein sequence ID" value="PWN36080.1"/>
    <property type="molecule type" value="Genomic_DNA"/>
</dbReference>
<dbReference type="FunCoup" id="A0A316VEW7">
    <property type="interactions" value="758"/>
</dbReference>
<dbReference type="AlphaFoldDB" id="A0A316VEW7"/>
<sequence>MATTSSSQPATLHSVQLQSLKSLLNLNTANNTPSTSSYRQTGSASTESSSDLTLPTGPPVWKVLILDKVSQEILATSMRVQDLRDQGITLHMQLHSDRPPLPDVPAIYFIEPTRENLMRVADDLLKSLYESVSINLTSTLPRSLLEEFAGRVGRDGTAANVSQIFDQYLDYIVLEPNLFSLLQGPPGKPKESTAVPAVNTALTTNGSGKGKEYPTTTYERLNDVRCGQAEIEAETERIASGLFSVMATLGAMPVIRCPRGNAAEMVARKLEGKIQEHVATSKGSSNLFSGNASATNAWSSSRPLVILVDRNIDLVPMLSHSWTYQALVNDVLDMKLNRVTVTSTEAGKQQKRAYDLDSQDFFWRKNASTPFPQVAEDIDAELGRYRADANEITSKTGISSMEDVGQLDLSSNASHLKAAITALPELTARKQTIDAHMNIATALLQGIKSRGLDTLFQLEEAITRQNRSTILETLKDGELQSVEDKLRLFIIYYLSAPDNAFASKADLEECEKVLKDQGADLRPLQYVKKVRELTRMTMLASAPAPQPSAGGTELFKGFSSLSSKLTDRLKDSGLDNLVSGVKNFLPAVKDLTVTRLVAALLEPHSASSQALQETESWLTVDVQGRRAGRAGPTSMASGASSNASSSAGKKDAIVFVVGGGSYVEYCNLMEWNARNSNQVQPQHARRITYGATEVVTPSAFMHALANLAD</sequence>
<dbReference type="PANTHER" id="PTHR11679">
    <property type="entry name" value="VESICLE PROTEIN SORTING-ASSOCIATED"/>
    <property type="match status" value="1"/>
</dbReference>